<keyword evidence="2" id="KW-0812">Transmembrane</keyword>
<dbReference type="KEGG" id="sfk:KY5_4481"/>
<keyword evidence="2" id="KW-0472">Membrane</keyword>
<proteinExistence type="predicted"/>
<feature type="region of interest" description="Disordered" evidence="1">
    <location>
        <begin position="1"/>
        <end position="53"/>
    </location>
</feature>
<keyword evidence="2" id="KW-1133">Transmembrane helix</keyword>
<gene>
    <name evidence="3" type="ORF">KY5_4481</name>
</gene>
<evidence type="ECO:0000256" key="1">
    <source>
        <dbReference type="SAM" id="MobiDB-lite"/>
    </source>
</evidence>
<name>A0A291QCR8_9ACTN</name>
<evidence type="ECO:0008006" key="5">
    <source>
        <dbReference type="Google" id="ProtNLM"/>
    </source>
</evidence>
<feature type="transmembrane region" description="Helical" evidence="2">
    <location>
        <begin position="504"/>
        <end position="526"/>
    </location>
</feature>
<organism evidence="3 4">
    <name type="scientific">Streptomyces formicae</name>
    <dbReference type="NCBI Taxonomy" id="1616117"/>
    <lineage>
        <taxon>Bacteria</taxon>
        <taxon>Bacillati</taxon>
        <taxon>Actinomycetota</taxon>
        <taxon>Actinomycetes</taxon>
        <taxon>Kitasatosporales</taxon>
        <taxon>Streptomycetaceae</taxon>
        <taxon>Streptomyces</taxon>
    </lineage>
</organism>
<evidence type="ECO:0000256" key="2">
    <source>
        <dbReference type="SAM" id="Phobius"/>
    </source>
</evidence>
<evidence type="ECO:0000313" key="4">
    <source>
        <dbReference type="Proteomes" id="UP000221011"/>
    </source>
</evidence>
<accession>A0A291QCR8</accession>
<dbReference type="Proteomes" id="UP000221011">
    <property type="component" value="Chromosome"/>
</dbReference>
<sequence length="531" mass="55477">MALAIPATAPTAAALPAAGAQERHLVTQPAAQSPQDPSEPPQGPSEPPEAPAQVWSRISVPQLSLPRSGEAVAIDPMIEFYDGGTSLPGPRDVRLVIDTSGLRGVATVKVTDDLCAAEGPLVTCEFEKHLRGPDKPISVTAVAGVAAGTSATIRYEVTGERLTGARTTSRVSLGTPSLEVAQLPDEKGLETGQDVEIPVVLRNTGDRVTERIAVEAAGDSGVRLAQRHSNCRYRQGDHGDHIAAVTCYFDRPLAPGETVALASPLPGSLTDDAFHTQVTYSAEAVPEEQDTTQGGTPGRGPELTLVPARGQGTGFAAERVVRFVAKNSADIRAVGDTLKPGKKGTTRELTFGLHNEGPARIARPLREPAVYVEVTLPKGVVASTVRVDEEPDENADGDCFTYEGGKRKPFAPGHRRYLCPDAGVEAPGSGQSYFFEVRYSEDVAAVEGTVRVRSGDTDRPGDGGFDLNDPDPSNDEAPIVVGKKAAGAEKAADAHPMAEAGAGILPWIAAAAAALLGVGAVVFALVRRRAE</sequence>
<feature type="compositionally biased region" description="Low complexity" evidence="1">
    <location>
        <begin position="1"/>
        <end position="20"/>
    </location>
</feature>
<feature type="region of interest" description="Disordered" evidence="1">
    <location>
        <begin position="453"/>
        <end position="476"/>
    </location>
</feature>
<dbReference type="RefSeq" id="WP_098243994.1">
    <property type="nucleotide sequence ID" value="NZ_CP022685.1"/>
</dbReference>
<protein>
    <recommendedName>
        <fullName evidence="5">DUF11 domain-containing protein</fullName>
    </recommendedName>
</protein>
<feature type="compositionally biased region" description="Pro residues" evidence="1">
    <location>
        <begin position="37"/>
        <end position="50"/>
    </location>
</feature>
<keyword evidence="4" id="KW-1185">Reference proteome</keyword>
<dbReference type="AlphaFoldDB" id="A0A291QCR8"/>
<dbReference type="EMBL" id="CP022685">
    <property type="protein sequence ID" value="ATL29499.1"/>
    <property type="molecule type" value="Genomic_DNA"/>
</dbReference>
<evidence type="ECO:0000313" key="3">
    <source>
        <dbReference type="EMBL" id="ATL29499.1"/>
    </source>
</evidence>
<reference evidence="3 4" key="1">
    <citation type="submission" date="2017-08" db="EMBL/GenBank/DDBJ databases">
        <title>Complete Genome Sequence of Streptomyces formicae KY5, the formicamycin producer.</title>
        <authorList>
            <person name="Holmes N.A."/>
            <person name="Devine R."/>
            <person name="Qin Z."/>
            <person name="Seipke R.F."/>
            <person name="Wilkinson B."/>
            <person name="Hutchings M.I."/>
        </authorList>
    </citation>
    <scope>NUCLEOTIDE SEQUENCE [LARGE SCALE GENOMIC DNA]</scope>
    <source>
        <strain evidence="3 4">KY5</strain>
    </source>
</reference>